<dbReference type="InterPro" id="IPR012902">
    <property type="entry name" value="N_methyl_site"/>
</dbReference>
<keyword evidence="3" id="KW-1185">Reference proteome</keyword>
<protein>
    <submittedName>
        <fullName evidence="2">Type II secretion system protein</fullName>
    </submittedName>
</protein>
<evidence type="ECO:0000313" key="2">
    <source>
        <dbReference type="EMBL" id="MFD2256796.1"/>
    </source>
</evidence>
<dbReference type="InterPro" id="IPR045584">
    <property type="entry name" value="Pilin-like"/>
</dbReference>
<dbReference type="RefSeq" id="WP_386820084.1">
    <property type="nucleotide sequence ID" value="NZ_JBHUIT010000016.1"/>
</dbReference>
<keyword evidence="1" id="KW-0812">Transmembrane</keyword>
<comment type="caution">
    <text evidence="2">The sequence shown here is derived from an EMBL/GenBank/DDBJ whole genome shotgun (WGS) entry which is preliminary data.</text>
</comment>
<dbReference type="EMBL" id="JBHUIT010000016">
    <property type="protein sequence ID" value="MFD2256796.1"/>
    <property type="molecule type" value="Genomic_DNA"/>
</dbReference>
<feature type="transmembrane region" description="Helical" evidence="1">
    <location>
        <begin position="20"/>
        <end position="41"/>
    </location>
</feature>
<keyword evidence="1" id="KW-0472">Membrane</keyword>
<organism evidence="2 3">
    <name type="scientific">Luteolibacter algae</name>
    <dbReference type="NCBI Taxonomy" id="454151"/>
    <lineage>
        <taxon>Bacteria</taxon>
        <taxon>Pseudomonadati</taxon>
        <taxon>Verrucomicrobiota</taxon>
        <taxon>Verrucomicrobiia</taxon>
        <taxon>Verrucomicrobiales</taxon>
        <taxon>Verrucomicrobiaceae</taxon>
        <taxon>Luteolibacter</taxon>
    </lineage>
</organism>
<reference evidence="3" key="1">
    <citation type="journal article" date="2019" name="Int. J. Syst. Evol. Microbiol.">
        <title>The Global Catalogue of Microorganisms (GCM) 10K type strain sequencing project: providing services to taxonomists for standard genome sequencing and annotation.</title>
        <authorList>
            <consortium name="The Broad Institute Genomics Platform"/>
            <consortium name="The Broad Institute Genome Sequencing Center for Infectious Disease"/>
            <person name="Wu L."/>
            <person name="Ma J."/>
        </authorList>
    </citation>
    <scope>NUCLEOTIDE SEQUENCE [LARGE SCALE GENOMIC DNA]</scope>
    <source>
        <strain evidence="3">CGMCC 4.7106</strain>
    </source>
</reference>
<gene>
    <name evidence="2" type="ORF">ACFSSA_08925</name>
</gene>
<proteinExistence type="predicted"/>
<evidence type="ECO:0000256" key="1">
    <source>
        <dbReference type="SAM" id="Phobius"/>
    </source>
</evidence>
<keyword evidence="1" id="KW-1133">Transmembrane helix</keyword>
<accession>A0ABW5D7Q9</accession>
<dbReference type="PROSITE" id="PS00409">
    <property type="entry name" value="PROKAR_NTER_METHYL"/>
    <property type="match status" value="1"/>
</dbReference>
<evidence type="ECO:0000313" key="3">
    <source>
        <dbReference type="Proteomes" id="UP001597375"/>
    </source>
</evidence>
<name>A0ABW5D7Q9_9BACT</name>
<dbReference type="SUPFAM" id="SSF54523">
    <property type="entry name" value="Pili subunits"/>
    <property type="match status" value="1"/>
</dbReference>
<sequence>MKIQSSPRTKCARGLTLIELTVVILVLMSLVAILFIGARGWKNGTDRATCILKLRSVQVATRSYQNLYGFDAGGHPLASNGTQNIAKHLLEKGYIEQDTYDNTQGTKNCPGNGTYSTPFPDIFPPVGSLYMVCSLSETSNHVPQIHSDW</sequence>
<dbReference type="Proteomes" id="UP001597375">
    <property type="component" value="Unassembled WGS sequence"/>
</dbReference>